<dbReference type="RefSeq" id="XP_075074727.1">
    <property type="nucleotide sequence ID" value="XM_075218626.1"/>
</dbReference>
<reference evidence="2" key="2">
    <citation type="submission" date="2025-08" db="UniProtKB">
        <authorList>
            <consortium name="RefSeq"/>
        </authorList>
    </citation>
    <scope>IDENTIFICATION</scope>
    <source>
        <tissue evidence="2">Leaf</tissue>
    </source>
</reference>
<dbReference type="Proteomes" id="UP000790787">
    <property type="component" value="Chromosome 7"/>
</dbReference>
<keyword evidence="1" id="KW-1185">Reference proteome</keyword>
<evidence type="ECO:0000313" key="1">
    <source>
        <dbReference type="Proteomes" id="UP000790787"/>
    </source>
</evidence>
<gene>
    <name evidence="2" type="primary">LOC107816475</name>
</gene>
<accession>A0AC58RPR7</accession>
<evidence type="ECO:0000313" key="2">
    <source>
        <dbReference type="RefSeq" id="XP_075074727.1"/>
    </source>
</evidence>
<reference evidence="1" key="1">
    <citation type="journal article" date="2014" name="Nat. Commun.">
        <title>The tobacco genome sequence and its comparison with those of tomato and potato.</title>
        <authorList>
            <person name="Sierro N."/>
            <person name="Battey J.N."/>
            <person name="Ouadi S."/>
            <person name="Bakaher N."/>
            <person name="Bovet L."/>
            <person name="Willig A."/>
            <person name="Goepfert S."/>
            <person name="Peitsch M.C."/>
            <person name="Ivanov N.V."/>
        </authorList>
    </citation>
    <scope>NUCLEOTIDE SEQUENCE [LARGE SCALE GENOMIC DNA]</scope>
</reference>
<proteinExistence type="predicted"/>
<protein>
    <submittedName>
        <fullName evidence="2">Uncharacterized protein LOC107816475</fullName>
    </submittedName>
</protein>
<name>A0AC58RPR7_TOBAC</name>
<organism evidence="1 2">
    <name type="scientific">Nicotiana tabacum</name>
    <name type="common">Common tobacco</name>
    <dbReference type="NCBI Taxonomy" id="4097"/>
    <lineage>
        <taxon>Eukaryota</taxon>
        <taxon>Viridiplantae</taxon>
        <taxon>Streptophyta</taxon>
        <taxon>Embryophyta</taxon>
        <taxon>Tracheophyta</taxon>
        <taxon>Spermatophyta</taxon>
        <taxon>Magnoliopsida</taxon>
        <taxon>eudicotyledons</taxon>
        <taxon>Gunneridae</taxon>
        <taxon>Pentapetalae</taxon>
        <taxon>asterids</taxon>
        <taxon>lamiids</taxon>
        <taxon>Solanales</taxon>
        <taxon>Solanaceae</taxon>
        <taxon>Nicotianoideae</taxon>
        <taxon>Nicotianeae</taxon>
        <taxon>Nicotiana</taxon>
    </lineage>
</organism>
<sequence>MAGNYVCNDVDSSNYIIDTGVTNHVTGNKDLLENLALVGNIGQVQFPTGDSIAITHRGNHQLSGGDVLSNVLCVPAFRFNLVSVSKLIKDLNCYVTFFPTFCVFQELLYGRVKEIDRELDGLYYIQSLAKNKRVAVPHSFAVTKGIARDGSTALWHKQMGHVHVSVLKRIPVFQGFIIMEKTQFQKIIKKFISDNGVEFFNKKNVDTHRESVIEECATVNTTEEHTIVNTESHEIDVRKSTRVSKPPAWLQDYIIPGKDKGVNCCRYPIYVVIGYDGLSFKYQSYLSKISIEEEPTSYGAAAKDTKWANPMKAEIKALEDNKTWDIVPLPKGKKVIGCKLIYKIKYNAS</sequence>